<keyword evidence="11" id="KW-1185">Reference proteome</keyword>
<gene>
    <name evidence="10" type="ORF">MEUPH1_LOCUS27651</name>
</gene>
<feature type="compositionally biased region" description="Basic and acidic residues" evidence="8">
    <location>
        <begin position="716"/>
        <end position="729"/>
    </location>
</feature>
<proteinExistence type="predicted"/>
<dbReference type="GO" id="GO:0003676">
    <property type="term" value="F:nucleic acid binding"/>
    <property type="evidence" value="ECO:0007669"/>
    <property type="project" value="InterPro"/>
</dbReference>
<accession>A0AAV0Y215</accession>
<evidence type="ECO:0000256" key="1">
    <source>
        <dbReference type="ARBA" id="ARBA00012493"/>
    </source>
</evidence>
<keyword evidence="6" id="KW-0378">Hydrolase</keyword>
<dbReference type="InterPro" id="IPR043502">
    <property type="entry name" value="DNA/RNA_pol_sf"/>
</dbReference>
<dbReference type="Gene3D" id="3.30.420.10">
    <property type="entry name" value="Ribonuclease H-like superfamily/Ribonuclease H"/>
    <property type="match status" value="1"/>
</dbReference>
<keyword evidence="7" id="KW-0695">RNA-directed DNA polymerase</keyword>
<protein>
    <recommendedName>
        <fullName evidence="1">RNA-directed DNA polymerase</fullName>
        <ecNumber evidence="1">2.7.7.49</ecNumber>
    </recommendedName>
</protein>
<evidence type="ECO:0000256" key="7">
    <source>
        <dbReference type="ARBA" id="ARBA00022918"/>
    </source>
</evidence>
<evidence type="ECO:0000259" key="9">
    <source>
        <dbReference type="PROSITE" id="PS50994"/>
    </source>
</evidence>
<name>A0AAV0Y215_9HEMI</name>
<dbReference type="InterPro" id="IPR036397">
    <property type="entry name" value="RNaseH_sf"/>
</dbReference>
<dbReference type="GO" id="GO:0042575">
    <property type="term" value="C:DNA polymerase complex"/>
    <property type="evidence" value="ECO:0007669"/>
    <property type="project" value="UniProtKB-ARBA"/>
</dbReference>
<evidence type="ECO:0000313" key="11">
    <source>
        <dbReference type="Proteomes" id="UP001160148"/>
    </source>
</evidence>
<dbReference type="InterPro" id="IPR012337">
    <property type="entry name" value="RNaseH-like_sf"/>
</dbReference>
<evidence type="ECO:0000313" key="10">
    <source>
        <dbReference type="EMBL" id="CAI6373983.1"/>
    </source>
</evidence>
<dbReference type="GO" id="GO:0004519">
    <property type="term" value="F:endonuclease activity"/>
    <property type="evidence" value="ECO:0007669"/>
    <property type="project" value="UniProtKB-KW"/>
</dbReference>
<dbReference type="Proteomes" id="UP001160148">
    <property type="component" value="Unassembled WGS sequence"/>
</dbReference>
<dbReference type="GO" id="GO:0003964">
    <property type="term" value="F:RNA-directed DNA polymerase activity"/>
    <property type="evidence" value="ECO:0007669"/>
    <property type="project" value="UniProtKB-KW"/>
</dbReference>
<dbReference type="Pfam" id="PF17917">
    <property type="entry name" value="RT_RNaseH"/>
    <property type="match status" value="1"/>
</dbReference>
<dbReference type="PROSITE" id="PS50994">
    <property type="entry name" value="INTEGRASE"/>
    <property type="match status" value="1"/>
</dbReference>
<reference evidence="10 11" key="1">
    <citation type="submission" date="2023-01" db="EMBL/GenBank/DDBJ databases">
        <authorList>
            <person name="Whitehead M."/>
        </authorList>
    </citation>
    <scope>NUCLEOTIDE SEQUENCE [LARGE SCALE GENOMIC DNA]</scope>
</reference>
<keyword evidence="4" id="KW-0540">Nuclease</keyword>
<dbReference type="InterPro" id="IPR001584">
    <property type="entry name" value="Integrase_cat-core"/>
</dbReference>
<evidence type="ECO:0000256" key="2">
    <source>
        <dbReference type="ARBA" id="ARBA00022679"/>
    </source>
</evidence>
<dbReference type="SUPFAM" id="SSF53098">
    <property type="entry name" value="Ribonuclease H-like"/>
    <property type="match status" value="1"/>
</dbReference>
<feature type="region of interest" description="Disordered" evidence="8">
    <location>
        <begin position="681"/>
        <end position="743"/>
    </location>
</feature>
<keyword evidence="5" id="KW-0255">Endonuclease</keyword>
<evidence type="ECO:0000256" key="5">
    <source>
        <dbReference type="ARBA" id="ARBA00022759"/>
    </source>
</evidence>
<dbReference type="FunFam" id="3.30.420.10:FF:000032">
    <property type="entry name" value="Retrovirus-related Pol polyprotein from transposon 297-like Protein"/>
    <property type="match status" value="1"/>
</dbReference>
<keyword evidence="2" id="KW-0808">Transferase</keyword>
<dbReference type="FunFam" id="3.30.70.270:FF:000020">
    <property type="entry name" value="Transposon Tf2-6 polyprotein-like Protein"/>
    <property type="match status" value="1"/>
</dbReference>
<dbReference type="EC" id="2.7.7.49" evidence="1"/>
<evidence type="ECO:0000256" key="3">
    <source>
        <dbReference type="ARBA" id="ARBA00022695"/>
    </source>
</evidence>
<dbReference type="InterPro" id="IPR043128">
    <property type="entry name" value="Rev_trsase/Diguanyl_cyclase"/>
</dbReference>
<comment type="caution">
    <text evidence="10">The sequence shown here is derived from an EMBL/GenBank/DDBJ whole genome shotgun (WGS) entry which is preliminary data.</text>
</comment>
<dbReference type="EMBL" id="CARXXK010001140">
    <property type="protein sequence ID" value="CAI6373983.1"/>
    <property type="molecule type" value="Genomic_DNA"/>
</dbReference>
<dbReference type="InterPro" id="IPR041588">
    <property type="entry name" value="Integrase_H2C2"/>
</dbReference>
<dbReference type="Gene3D" id="1.10.340.70">
    <property type="match status" value="1"/>
</dbReference>
<dbReference type="PANTHER" id="PTHR37984:SF5">
    <property type="entry name" value="PROTEIN NYNRIN-LIKE"/>
    <property type="match status" value="1"/>
</dbReference>
<dbReference type="AlphaFoldDB" id="A0AAV0Y215"/>
<dbReference type="Pfam" id="PF17921">
    <property type="entry name" value="Integrase_H2C2"/>
    <property type="match status" value="1"/>
</dbReference>
<dbReference type="PANTHER" id="PTHR37984">
    <property type="entry name" value="PROTEIN CBG26694"/>
    <property type="match status" value="1"/>
</dbReference>
<dbReference type="GO" id="GO:0015074">
    <property type="term" value="P:DNA integration"/>
    <property type="evidence" value="ECO:0007669"/>
    <property type="project" value="InterPro"/>
</dbReference>
<dbReference type="GO" id="GO:0016787">
    <property type="term" value="F:hydrolase activity"/>
    <property type="evidence" value="ECO:0007669"/>
    <property type="project" value="UniProtKB-KW"/>
</dbReference>
<dbReference type="SUPFAM" id="SSF56672">
    <property type="entry name" value="DNA/RNA polymerases"/>
    <property type="match status" value="1"/>
</dbReference>
<dbReference type="InterPro" id="IPR041373">
    <property type="entry name" value="RT_RNaseH"/>
</dbReference>
<dbReference type="CDD" id="cd09274">
    <property type="entry name" value="RNase_HI_RT_Ty3"/>
    <property type="match status" value="1"/>
</dbReference>
<evidence type="ECO:0000256" key="4">
    <source>
        <dbReference type="ARBA" id="ARBA00022722"/>
    </source>
</evidence>
<dbReference type="Gene3D" id="3.30.70.270">
    <property type="match status" value="2"/>
</dbReference>
<organism evidence="10 11">
    <name type="scientific">Macrosiphum euphorbiae</name>
    <name type="common">potato aphid</name>
    <dbReference type="NCBI Taxonomy" id="13131"/>
    <lineage>
        <taxon>Eukaryota</taxon>
        <taxon>Metazoa</taxon>
        <taxon>Ecdysozoa</taxon>
        <taxon>Arthropoda</taxon>
        <taxon>Hexapoda</taxon>
        <taxon>Insecta</taxon>
        <taxon>Pterygota</taxon>
        <taxon>Neoptera</taxon>
        <taxon>Paraneoptera</taxon>
        <taxon>Hemiptera</taxon>
        <taxon>Sternorrhyncha</taxon>
        <taxon>Aphidomorpha</taxon>
        <taxon>Aphidoidea</taxon>
        <taxon>Aphididae</taxon>
        <taxon>Macrosiphini</taxon>
        <taxon>Macrosiphum</taxon>
    </lineage>
</organism>
<evidence type="ECO:0000256" key="6">
    <source>
        <dbReference type="ARBA" id="ARBA00022801"/>
    </source>
</evidence>
<evidence type="ECO:0000256" key="8">
    <source>
        <dbReference type="SAM" id="MobiDB-lite"/>
    </source>
</evidence>
<feature type="compositionally biased region" description="Acidic residues" evidence="8">
    <location>
        <begin position="686"/>
        <end position="696"/>
    </location>
</feature>
<keyword evidence="3" id="KW-0548">Nucleotidyltransferase</keyword>
<dbReference type="InterPro" id="IPR050951">
    <property type="entry name" value="Retrovirus_Pol_polyprotein"/>
</dbReference>
<feature type="domain" description="Integrase catalytic" evidence="9">
    <location>
        <begin position="407"/>
        <end position="564"/>
    </location>
</feature>
<dbReference type="Pfam" id="PF00665">
    <property type="entry name" value="rve"/>
    <property type="match status" value="1"/>
</dbReference>
<sequence length="743" mass="84745">MLEKLKEVLIRLRFANLTLKPGKCSLGANHIEFLGFVIGGGTICPGNAKTRAVQEFPTPNDVHAVRRFLGLTGFFRRFVENYATIALPLSNLTKAGTTFVWNEPQREAFDKLKSVLVSKPVMKMFNQNAFSTEVHTDASSVGIGAMLLQRDKDGEAPKLVYCISKKLTEAESKYHSGKLELMAVIWAVNKWRIFLLGVKFTILTDCQALVYLRAHRALRPQIARWHDLLQEYEYDIQHRPGNKMAHVDALSRAPVTESDGTTLNDVLAERLDVYVTITQEERVLIAQTADEDIKDIIKILKKPEEERTKSEKAQARGFELQGQLLYRFHNGKKLFVMPKSMRKSITVVAHDLCGHLSVEKTVSQILQDYWFSKLRRYVRRHVKMCIECLMSKKPRGKQPGPLHPIPVGRRPFDTVHMDHIGPFVTTPTGNKYILVIVDNLTKFTCLFAAKDTSTNGTIDNLTTLVQMFGLPNRLVTDRGTCFTARKFEEFCEEKGVHHTLTSTRRPQANGQVERTNSIVLSMLVAQVTKEDEWDQWLPVVQMQINNSESKVTQRTPFELLHGYRPRFRLGKTRELSETVDTWTCPNELWEEAREASERSKAKMKEDYDLHRHNNTKYTVGEIVVMTTVPTHTGQSTKLQNKYRGPLTITEVLPGDVYRVAQLQEDQKRLFTTTAHVSQLKSWRLEDEPDEASDTSEEEGRGPNGATSCEDDADPPPAEHQKNGKEVRKSDRVRKKPTRLDDYV</sequence>